<protein>
    <submittedName>
        <fullName evidence="1">Uncharacterized protein</fullName>
    </submittedName>
</protein>
<proteinExistence type="predicted"/>
<comment type="caution">
    <text evidence="1">The sequence shown here is derived from an EMBL/GenBank/DDBJ whole genome shotgun (WGS) entry which is preliminary data.</text>
</comment>
<gene>
    <name evidence="1" type="ORF">KIPB_014689</name>
</gene>
<organism evidence="1 2">
    <name type="scientific">Kipferlia bialata</name>
    <dbReference type="NCBI Taxonomy" id="797122"/>
    <lineage>
        <taxon>Eukaryota</taxon>
        <taxon>Metamonada</taxon>
        <taxon>Carpediemonas-like organisms</taxon>
        <taxon>Kipferlia</taxon>
    </lineage>
</organism>
<dbReference type="AlphaFoldDB" id="A0A9K3GQA9"/>
<name>A0A9K3GQA9_9EUKA</name>
<reference evidence="1 2" key="1">
    <citation type="journal article" date="2018" name="PLoS ONE">
        <title>The draft genome of Kipferlia bialata reveals reductive genome evolution in fornicate parasites.</title>
        <authorList>
            <person name="Tanifuji G."/>
            <person name="Takabayashi S."/>
            <person name="Kume K."/>
            <person name="Takagi M."/>
            <person name="Nakayama T."/>
            <person name="Kamikawa R."/>
            <person name="Inagaki Y."/>
            <person name="Hashimoto T."/>
        </authorList>
    </citation>
    <scope>NUCLEOTIDE SEQUENCE [LARGE SCALE GENOMIC DNA]</scope>
    <source>
        <strain evidence="1">NY0173</strain>
    </source>
</reference>
<evidence type="ECO:0000313" key="1">
    <source>
        <dbReference type="EMBL" id="GIQ91437.1"/>
    </source>
</evidence>
<keyword evidence="2" id="KW-1185">Reference proteome</keyword>
<dbReference type="Proteomes" id="UP000265618">
    <property type="component" value="Unassembled WGS sequence"/>
</dbReference>
<sequence>MYTDSRVHSALDTVSRCQRANVTKKNVDRVVILENPEREYFFAFKKAADANKMRELLGASIAREQEAQGITMLDADLVVGDVDTGMDLKAAD</sequence>
<evidence type="ECO:0000313" key="2">
    <source>
        <dbReference type="Proteomes" id="UP000265618"/>
    </source>
</evidence>
<feature type="non-terminal residue" evidence="1">
    <location>
        <position position="1"/>
    </location>
</feature>
<dbReference type="EMBL" id="BDIP01007711">
    <property type="protein sequence ID" value="GIQ91437.1"/>
    <property type="molecule type" value="Genomic_DNA"/>
</dbReference>
<accession>A0A9K3GQA9</accession>